<dbReference type="Proteomes" id="UP001163823">
    <property type="component" value="Chromosome 13"/>
</dbReference>
<dbReference type="KEGG" id="qsa:O6P43_030467"/>
<dbReference type="PANTHER" id="PTHR34064">
    <property type="entry name" value="OS04G0672300 PROTEIN"/>
    <property type="match status" value="1"/>
</dbReference>
<feature type="transmembrane region" description="Helical" evidence="1">
    <location>
        <begin position="224"/>
        <end position="244"/>
    </location>
</feature>
<protein>
    <submittedName>
        <fullName evidence="2">Adenine deaminase</fullName>
    </submittedName>
</protein>
<keyword evidence="1" id="KW-0472">Membrane</keyword>
<evidence type="ECO:0000313" key="3">
    <source>
        <dbReference type="Proteomes" id="UP001163823"/>
    </source>
</evidence>
<organism evidence="2 3">
    <name type="scientific">Quillaja saponaria</name>
    <name type="common">Soap bark tree</name>
    <dbReference type="NCBI Taxonomy" id="32244"/>
    <lineage>
        <taxon>Eukaryota</taxon>
        <taxon>Viridiplantae</taxon>
        <taxon>Streptophyta</taxon>
        <taxon>Embryophyta</taxon>
        <taxon>Tracheophyta</taxon>
        <taxon>Spermatophyta</taxon>
        <taxon>Magnoliopsida</taxon>
        <taxon>eudicotyledons</taxon>
        <taxon>Gunneridae</taxon>
        <taxon>Pentapetalae</taxon>
        <taxon>rosids</taxon>
        <taxon>fabids</taxon>
        <taxon>Fabales</taxon>
        <taxon>Quillajaceae</taxon>
        <taxon>Quillaja</taxon>
    </lineage>
</organism>
<dbReference type="AlphaFoldDB" id="A0AAD7KUK6"/>
<keyword evidence="1" id="KW-0812">Transmembrane</keyword>
<accession>A0AAD7KUK6</accession>
<name>A0AAD7KUK6_QUISA</name>
<comment type="caution">
    <text evidence="2">The sequence shown here is derived from an EMBL/GenBank/DDBJ whole genome shotgun (WGS) entry which is preliminary data.</text>
</comment>
<keyword evidence="1" id="KW-1133">Transmembrane helix</keyword>
<sequence>MAVNSSIEGESHIREFMDKNCSLPASCSSFKLLKASVEDINQHFSSETLPILIEETSFPAELDCSFHCSPSQDVYSISVLPDENCNPQCASPLDFLSILEVPDLTNNQMYLDSPLNCQSYIDFQMTSQELYSPCIVDIPTESKYSKPPESNEDAGERFKSESVLIHLHRVLTKQASLIVGGRLMQLLMNFSTSRDKSVTERVHDMPNNKWRRYKRAALFDSRNIAVLFSILSSLGTLVLIYLTLRVRQKGDASVLI</sequence>
<dbReference type="PANTHER" id="PTHR34064:SF5">
    <property type="entry name" value="PROTEIN, PUTATIVE-RELATED"/>
    <property type="match status" value="1"/>
</dbReference>
<gene>
    <name evidence="2" type="ORF">O6P43_030467</name>
</gene>
<evidence type="ECO:0000313" key="2">
    <source>
        <dbReference type="EMBL" id="KAJ7945406.1"/>
    </source>
</evidence>
<dbReference type="EMBL" id="JARAOO010000013">
    <property type="protein sequence ID" value="KAJ7945406.1"/>
    <property type="molecule type" value="Genomic_DNA"/>
</dbReference>
<keyword evidence="3" id="KW-1185">Reference proteome</keyword>
<reference evidence="2" key="1">
    <citation type="journal article" date="2023" name="Science">
        <title>Elucidation of the pathway for biosynthesis of saponin adjuvants from the soapbark tree.</title>
        <authorList>
            <person name="Reed J."/>
            <person name="Orme A."/>
            <person name="El-Demerdash A."/>
            <person name="Owen C."/>
            <person name="Martin L.B.B."/>
            <person name="Misra R.C."/>
            <person name="Kikuchi S."/>
            <person name="Rejzek M."/>
            <person name="Martin A.C."/>
            <person name="Harkess A."/>
            <person name="Leebens-Mack J."/>
            <person name="Louveau T."/>
            <person name="Stephenson M.J."/>
            <person name="Osbourn A."/>
        </authorList>
    </citation>
    <scope>NUCLEOTIDE SEQUENCE</scope>
    <source>
        <strain evidence="2">S10</strain>
    </source>
</reference>
<proteinExistence type="predicted"/>
<evidence type="ECO:0000256" key="1">
    <source>
        <dbReference type="SAM" id="Phobius"/>
    </source>
</evidence>